<dbReference type="AlphaFoldDB" id="A0A7C8M1R5"/>
<dbReference type="GO" id="GO:0006048">
    <property type="term" value="P:UDP-N-acetylglucosamine biosynthetic process"/>
    <property type="evidence" value="ECO:0007669"/>
    <property type="project" value="UniProtKB-UniPathway"/>
</dbReference>
<evidence type="ECO:0000259" key="2">
    <source>
        <dbReference type="Pfam" id="PF00583"/>
    </source>
</evidence>
<dbReference type="Pfam" id="PF00583">
    <property type="entry name" value="Acetyltransf_1"/>
    <property type="match status" value="1"/>
</dbReference>
<organism evidence="3 4">
    <name type="scientific">Massariosphaeria phaeospora</name>
    <dbReference type="NCBI Taxonomy" id="100035"/>
    <lineage>
        <taxon>Eukaryota</taxon>
        <taxon>Fungi</taxon>
        <taxon>Dikarya</taxon>
        <taxon>Ascomycota</taxon>
        <taxon>Pezizomycotina</taxon>
        <taxon>Dothideomycetes</taxon>
        <taxon>Pleosporomycetidae</taxon>
        <taxon>Pleosporales</taxon>
        <taxon>Pleosporales incertae sedis</taxon>
        <taxon>Massariosphaeria</taxon>
    </lineage>
</organism>
<dbReference type="InterPro" id="IPR000182">
    <property type="entry name" value="GNAT_dom"/>
</dbReference>
<feature type="compositionally biased region" description="Basic and acidic residues" evidence="1">
    <location>
        <begin position="102"/>
        <end position="118"/>
    </location>
</feature>
<evidence type="ECO:0000313" key="4">
    <source>
        <dbReference type="Proteomes" id="UP000481861"/>
    </source>
</evidence>
<dbReference type="CDD" id="cd04301">
    <property type="entry name" value="NAT_SF"/>
    <property type="match status" value="1"/>
</dbReference>
<name>A0A7C8M1R5_9PLEO</name>
<evidence type="ECO:0000256" key="1">
    <source>
        <dbReference type="SAM" id="MobiDB-lite"/>
    </source>
</evidence>
<dbReference type="InterPro" id="IPR016181">
    <property type="entry name" value="Acyl_CoA_acyltransferase"/>
</dbReference>
<dbReference type="Gene3D" id="3.40.630.30">
    <property type="match status" value="1"/>
</dbReference>
<feature type="compositionally biased region" description="Gly residues" evidence="1">
    <location>
        <begin position="7"/>
        <end position="18"/>
    </location>
</feature>
<dbReference type="GO" id="GO:0016747">
    <property type="term" value="F:acyltransferase activity, transferring groups other than amino-acyl groups"/>
    <property type="evidence" value="ECO:0007669"/>
    <property type="project" value="InterPro"/>
</dbReference>
<gene>
    <name evidence="3" type="ORF">BDV95DRAFT_508166</name>
</gene>
<dbReference type="SUPFAM" id="SSF55729">
    <property type="entry name" value="Acyl-CoA N-acyltransferases (Nat)"/>
    <property type="match status" value="1"/>
</dbReference>
<protein>
    <recommendedName>
        <fullName evidence="2">N-acetyltransferase domain-containing protein</fullName>
    </recommendedName>
</protein>
<dbReference type="Proteomes" id="UP000481861">
    <property type="component" value="Unassembled WGS sequence"/>
</dbReference>
<feature type="region of interest" description="Disordered" evidence="1">
    <location>
        <begin position="96"/>
        <end position="132"/>
    </location>
</feature>
<keyword evidence="4" id="KW-1185">Reference proteome</keyword>
<evidence type="ECO:0000313" key="3">
    <source>
        <dbReference type="EMBL" id="KAF2864901.1"/>
    </source>
</evidence>
<feature type="domain" description="N-acetyltransferase" evidence="2">
    <location>
        <begin position="175"/>
        <end position="209"/>
    </location>
</feature>
<comment type="caution">
    <text evidence="3">The sequence shown here is derived from an EMBL/GenBank/DDBJ whole genome shotgun (WGS) entry which is preliminary data.</text>
</comment>
<dbReference type="EMBL" id="JAADJZ010000038">
    <property type="protein sequence ID" value="KAF2864901.1"/>
    <property type="molecule type" value="Genomic_DNA"/>
</dbReference>
<sequence length="301" mass="33232">MASVMSGGFGSASGGPNGNNGTQFLSMLSPPGNDLARYDKTKPYNQQAACIPQTFLDAMSVREDVYGEQGIPLEEEFDEDDRRSWHWVVYASVASTAASPPRELEPTRPSSKEEDARRSSATASRLPVGTVRMIPPPHGVNKYITTAQPKAGDKHPDADPPLRLKIDTMDTTHPQEPYVKLGRLAVLTPYRSLGLAKLLVNTALEWASRNTDLIGYPPSPTALEVATQRGRTDGVVTVWNGLVMIHAQVSVAGWWKKHFTFADELVNDRGEVEIAKEPRWMEEGIEHEGMWKRLAVDISRL</sequence>
<dbReference type="OrthoDB" id="329272at2759"/>
<reference evidence="3 4" key="1">
    <citation type="submission" date="2020-01" db="EMBL/GenBank/DDBJ databases">
        <authorList>
            <consortium name="DOE Joint Genome Institute"/>
            <person name="Haridas S."/>
            <person name="Albert R."/>
            <person name="Binder M."/>
            <person name="Bloem J."/>
            <person name="Labutti K."/>
            <person name="Salamov A."/>
            <person name="Andreopoulos B."/>
            <person name="Baker S.E."/>
            <person name="Barry K."/>
            <person name="Bills G."/>
            <person name="Bluhm B.H."/>
            <person name="Cannon C."/>
            <person name="Castanera R."/>
            <person name="Culley D.E."/>
            <person name="Daum C."/>
            <person name="Ezra D."/>
            <person name="Gonzalez J.B."/>
            <person name="Henrissat B."/>
            <person name="Kuo A."/>
            <person name="Liang C."/>
            <person name="Lipzen A."/>
            <person name="Lutzoni F."/>
            <person name="Magnuson J."/>
            <person name="Mondo S."/>
            <person name="Nolan M."/>
            <person name="Ohm R."/>
            <person name="Pangilinan J."/>
            <person name="Park H.-J.H."/>
            <person name="Ramirez L."/>
            <person name="Alfaro M."/>
            <person name="Sun H."/>
            <person name="Tritt A."/>
            <person name="Yoshinaga Y."/>
            <person name="Zwiers L.-H.L."/>
            <person name="Turgeon B.G."/>
            <person name="Goodwin S.B."/>
            <person name="Spatafora J.W."/>
            <person name="Crous P.W."/>
            <person name="Grigoriev I.V."/>
        </authorList>
    </citation>
    <scope>NUCLEOTIDE SEQUENCE [LARGE SCALE GENOMIC DNA]</scope>
    <source>
        <strain evidence="3 4">CBS 611.86</strain>
    </source>
</reference>
<proteinExistence type="predicted"/>
<dbReference type="UniPathway" id="UPA00113">
    <property type="reaction ID" value="UER00529"/>
</dbReference>
<accession>A0A7C8M1R5</accession>
<feature type="region of interest" description="Disordered" evidence="1">
    <location>
        <begin position="1"/>
        <end position="33"/>
    </location>
</feature>